<sequence>MQGATIEAASGEVHWPTLKAAGAQFAYIMATDGDAGRDPAFQANWAGAREAGLRYGAIHRWQLCRLAVDQATNFIATVPRDPDALPPAILLDFDHNCSDRPDAEPLIAELATFLSMIEAHAQSPAILYVTRDFDAEYAITSRVERSVWLPRRLFPPDFGAVPWVMWQASDIRRIDGVENPVAWNVVRPEQGG</sequence>
<dbReference type="InterPro" id="IPR017853">
    <property type="entry name" value="GH"/>
</dbReference>
<dbReference type="Proteomes" id="UP000564378">
    <property type="component" value="Unassembled WGS sequence"/>
</dbReference>
<dbReference type="GO" id="GO:0016052">
    <property type="term" value="P:carbohydrate catabolic process"/>
    <property type="evidence" value="ECO:0007669"/>
    <property type="project" value="TreeGrafter"/>
</dbReference>
<protein>
    <submittedName>
        <fullName evidence="2">Glycoside hydrolase family 25</fullName>
    </submittedName>
</protein>
<dbReference type="GO" id="GO:0009253">
    <property type="term" value="P:peptidoglycan catabolic process"/>
    <property type="evidence" value="ECO:0007669"/>
    <property type="project" value="InterPro"/>
</dbReference>
<organism evidence="2 3">
    <name type="scientific">Parasphingopyxis marina</name>
    <dbReference type="NCBI Taxonomy" id="2761622"/>
    <lineage>
        <taxon>Bacteria</taxon>
        <taxon>Pseudomonadati</taxon>
        <taxon>Pseudomonadota</taxon>
        <taxon>Alphaproteobacteria</taxon>
        <taxon>Sphingomonadales</taxon>
        <taxon>Sphingomonadaceae</taxon>
        <taxon>Parasphingopyxis</taxon>
    </lineage>
</organism>
<dbReference type="PANTHER" id="PTHR34135">
    <property type="entry name" value="LYSOZYME"/>
    <property type="match status" value="1"/>
</dbReference>
<accession>A0A842HYJ0</accession>
<reference evidence="2 3" key="1">
    <citation type="submission" date="2020-08" db="EMBL/GenBank/DDBJ databases">
        <title>Draft genome sequence of Parasphingopyxis sp. GrpM-11.</title>
        <authorList>
            <person name="Oh J."/>
            <person name="Roh D.-H."/>
        </authorList>
    </citation>
    <scope>NUCLEOTIDE SEQUENCE [LARGE SCALE GENOMIC DNA]</scope>
    <source>
        <strain evidence="2 3">GrpM-11</strain>
    </source>
</reference>
<dbReference type="GO" id="GO:0016998">
    <property type="term" value="P:cell wall macromolecule catabolic process"/>
    <property type="evidence" value="ECO:0007669"/>
    <property type="project" value="InterPro"/>
</dbReference>
<dbReference type="PROSITE" id="PS51904">
    <property type="entry name" value="GLYCOSYL_HYDROL_F25_2"/>
    <property type="match status" value="1"/>
</dbReference>
<dbReference type="EMBL" id="JACJVJ010000001">
    <property type="protein sequence ID" value="MBC2777409.1"/>
    <property type="molecule type" value="Genomic_DNA"/>
</dbReference>
<keyword evidence="3" id="KW-1185">Reference proteome</keyword>
<evidence type="ECO:0000313" key="3">
    <source>
        <dbReference type="Proteomes" id="UP000564378"/>
    </source>
</evidence>
<dbReference type="PANTHER" id="PTHR34135:SF2">
    <property type="entry name" value="LYSOZYME"/>
    <property type="match status" value="1"/>
</dbReference>
<proteinExistence type="inferred from homology"/>
<dbReference type="Gene3D" id="3.20.20.80">
    <property type="entry name" value="Glycosidases"/>
    <property type="match status" value="1"/>
</dbReference>
<gene>
    <name evidence="2" type="ORF">H6P80_07220</name>
</gene>
<comment type="similarity">
    <text evidence="1">Belongs to the glycosyl hydrolase 25 family.</text>
</comment>
<evidence type="ECO:0000313" key="2">
    <source>
        <dbReference type="EMBL" id="MBC2777409.1"/>
    </source>
</evidence>
<comment type="caution">
    <text evidence="2">The sequence shown here is derived from an EMBL/GenBank/DDBJ whole genome shotgun (WGS) entry which is preliminary data.</text>
</comment>
<dbReference type="InterPro" id="IPR002053">
    <property type="entry name" value="Glyco_hydro_25"/>
</dbReference>
<dbReference type="AlphaFoldDB" id="A0A842HYJ0"/>
<dbReference type="SUPFAM" id="SSF51445">
    <property type="entry name" value="(Trans)glycosidases"/>
    <property type="match status" value="1"/>
</dbReference>
<dbReference type="Pfam" id="PF01183">
    <property type="entry name" value="Glyco_hydro_25"/>
    <property type="match status" value="1"/>
</dbReference>
<dbReference type="GO" id="GO:0003796">
    <property type="term" value="F:lysozyme activity"/>
    <property type="evidence" value="ECO:0007669"/>
    <property type="project" value="InterPro"/>
</dbReference>
<name>A0A842HYJ0_9SPHN</name>
<evidence type="ECO:0000256" key="1">
    <source>
        <dbReference type="ARBA" id="ARBA00010646"/>
    </source>
</evidence>
<keyword evidence="2" id="KW-0378">Hydrolase</keyword>